<keyword evidence="1 5" id="KW-0808">Transferase</keyword>
<evidence type="ECO:0000256" key="1">
    <source>
        <dbReference type="ARBA" id="ARBA00022679"/>
    </source>
</evidence>
<dbReference type="PANTHER" id="PTHR10434">
    <property type="entry name" value="1-ACYL-SN-GLYCEROL-3-PHOSPHATE ACYLTRANSFERASE"/>
    <property type="match status" value="1"/>
</dbReference>
<dbReference type="EMBL" id="AUZZ01006775">
    <property type="protein sequence ID" value="EQD44950.1"/>
    <property type="molecule type" value="Genomic_DNA"/>
</dbReference>
<keyword evidence="3" id="KW-0472">Membrane</keyword>
<reference evidence="5" key="2">
    <citation type="journal article" date="2014" name="ISME J.">
        <title>Microbial stratification in low pH oxic and suboxic macroscopic growths along an acid mine drainage.</title>
        <authorList>
            <person name="Mendez-Garcia C."/>
            <person name="Mesa V."/>
            <person name="Sprenger R.R."/>
            <person name="Richter M."/>
            <person name="Diez M.S."/>
            <person name="Solano J."/>
            <person name="Bargiela R."/>
            <person name="Golyshina O.V."/>
            <person name="Manteca A."/>
            <person name="Ramos J.L."/>
            <person name="Gallego J.R."/>
            <person name="Llorente I."/>
            <person name="Martins Dos Santos V.A."/>
            <person name="Jensen O.N."/>
            <person name="Pelaez A.I."/>
            <person name="Sanchez J."/>
            <person name="Ferrer M."/>
        </authorList>
    </citation>
    <scope>NUCLEOTIDE SEQUENCE</scope>
</reference>
<dbReference type="SUPFAM" id="SSF69593">
    <property type="entry name" value="Glycerol-3-phosphate (1)-acyltransferase"/>
    <property type="match status" value="1"/>
</dbReference>
<evidence type="ECO:0000259" key="4">
    <source>
        <dbReference type="SMART" id="SM00563"/>
    </source>
</evidence>
<dbReference type="PANTHER" id="PTHR10434:SF40">
    <property type="entry name" value="1-ACYL-SN-GLYCEROL-3-PHOSPHATE ACYLTRANSFERASE"/>
    <property type="match status" value="1"/>
</dbReference>
<evidence type="ECO:0000313" key="5">
    <source>
        <dbReference type="EMBL" id="EQD44950.1"/>
    </source>
</evidence>
<keyword evidence="3" id="KW-0812">Transmembrane</keyword>
<dbReference type="GO" id="GO:0006654">
    <property type="term" value="P:phosphatidic acid biosynthetic process"/>
    <property type="evidence" value="ECO:0007669"/>
    <property type="project" value="TreeGrafter"/>
</dbReference>
<evidence type="ECO:0000256" key="3">
    <source>
        <dbReference type="SAM" id="Phobius"/>
    </source>
</evidence>
<dbReference type="CDD" id="cd07989">
    <property type="entry name" value="LPLAT_AGPAT-like"/>
    <property type="match status" value="1"/>
</dbReference>
<comment type="caution">
    <text evidence="5">The sequence shown here is derived from an EMBL/GenBank/DDBJ whole genome shotgun (WGS) entry which is preliminary data.</text>
</comment>
<name>T1ASB9_9ZZZZ</name>
<proteinExistence type="predicted"/>
<dbReference type="InterPro" id="IPR002123">
    <property type="entry name" value="Plipid/glycerol_acylTrfase"/>
</dbReference>
<feature type="domain" description="Phospholipid/glycerol acyltransferase" evidence="4">
    <location>
        <begin position="72"/>
        <end position="186"/>
    </location>
</feature>
<reference evidence="5" key="1">
    <citation type="submission" date="2013-08" db="EMBL/GenBank/DDBJ databases">
        <authorList>
            <person name="Mendez C."/>
            <person name="Richter M."/>
            <person name="Ferrer M."/>
            <person name="Sanchez J."/>
        </authorList>
    </citation>
    <scope>NUCLEOTIDE SEQUENCE</scope>
</reference>
<sequence length="217" mass="24446">MQLIGSLVFTAFLFLWTFFYAIFLVIACSVLPFRRRFALVRVWARVLLTALKWTCRLDYRVEGLENLPAGNHIALWKHSSSWETIAMSLVFPRQVWVLKRELTWIPVVGWGIRQVHAIAIDRKSGHSAVGQVIAQGKERLAEGDWIMIFPEGTRMAEGQTRRYGVSGTLLAAETGKLLVPVAHNAGTFWPRRGLLKKPGTIRVMIGKPVAAAGRDPR</sequence>
<dbReference type="Pfam" id="PF01553">
    <property type="entry name" value="Acyltransferase"/>
    <property type="match status" value="1"/>
</dbReference>
<dbReference type="SMART" id="SM00563">
    <property type="entry name" value="PlsC"/>
    <property type="match status" value="1"/>
</dbReference>
<feature type="non-terminal residue" evidence="5">
    <location>
        <position position="217"/>
    </location>
</feature>
<feature type="transmembrane region" description="Helical" evidence="3">
    <location>
        <begin position="6"/>
        <end position="31"/>
    </location>
</feature>
<keyword evidence="3" id="KW-1133">Transmembrane helix</keyword>
<organism evidence="5">
    <name type="scientific">mine drainage metagenome</name>
    <dbReference type="NCBI Taxonomy" id="410659"/>
    <lineage>
        <taxon>unclassified sequences</taxon>
        <taxon>metagenomes</taxon>
        <taxon>ecological metagenomes</taxon>
    </lineage>
</organism>
<accession>T1ASB9</accession>
<protein>
    <submittedName>
        <fullName evidence="5">Phospholipid/glycerol acyltransferase</fullName>
    </submittedName>
</protein>
<keyword evidence="2 5" id="KW-0012">Acyltransferase</keyword>
<dbReference type="AlphaFoldDB" id="T1ASB9"/>
<gene>
    <name evidence="5" type="ORF">B2A_09387</name>
</gene>
<dbReference type="GO" id="GO:0003841">
    <property type="term" value="F:1-acylglycerol-3-phosphate O-acyltransferase activity"/>
    <property type="evidence" value="ECO:0007669"/>
    <property type="project" value="TreeGrafter"/>
</dbReference>
<evidence type="ECO:0000256" key="2">
    <source>
        <dbReference type="ARBA" id="ARBA00023315"/>
    </source>
</evidence>